<name>A0A0F9GQM7_9ZZZZ</name>
<organism evidence="1">
    <name type="scientific">marine sediment metagenome</name>
    <dbReference type="NCBI Taxonomy" id="412755"/>
    <lineage>
        <taxon>unclassified sequences</taxon>
        <taxon>metagenomes</taxon>
        <taxon>ecological metagenomes</taxon>
    </lineage>
</organism>
<sequence length="93" mass="10295">MSAPPSFDRRAKARIDRCIASVNDVWFPGAPYDPAAFARFNDDLLAAMKTQSLTRITAACDKFEALMARQVTSAKLDPGPKGRYEPKQVVFSE</sequence>
<dbReference type="EMBL" id="LAZR01017264">
    <property type="protein sequence ID" value="KKM01140.1"/>
    <property type="molecule type" value="Genomic_DNA"/>
</dbReference>
<gene>
    <name evidence="1" type="ORF">LCGC14_1797460</name>
</gene>
<accession>A0A0F9GQM7</accession>
<proteinExistence type="predicted"/>
<reference evidence="1" key="1">
    <citation type="journal article" date="2015" name="Nature">
        <title>Complex archaea that bridge the gap between prokaryotes and eukaryotes.</title>
        <authorList>
            <person name="Spang A."/>
            <person name="Saw J.H."/>
            <person name="Jorgensen S.L."/>
            <person name="Zaremba-Niedzwiedzka K."/>
            <person name="Martijn J."/>
            <person name="Lind A.E."/>
            <person name="van Eijk R."/>
            <person name="Schleper C."/>
            <person name="Guy L."/>
            <person name="Ettema T.J."/>
        </authorList>
    </citation>
    <scope>NUCLEOTIDE SEQUENCE</scope>
</reference>
<dbReference type="AlphaFoldDB" id="A0A0F9GQM7"/>
<evidence type="ECO:0000313" key="1">
    <source>
        <dbReference type="EMBL" id="KKM01140.1"/>
    </source>
</evidence>
<comment type="caution">
    <text evidence="1">The sequence shown here is derived from an EMBL/GenBank/DDBJ whole genome shotgun (WGS) entry which is preliminary data.</text>
</comment>
<protein>
    <submittedName>
        <fullName evidence="1">Uncharacterized protein</fullName>
    </submittedName>
</protein>